<dbReference type="CDD" id="cd03138">
    <property type="entry name" value="GATase1_AraC_2"/>
    <property type="match status" value="1"/>
</dbReference>
<dbReference type="Gene3D" id="3.40.50.880">
    <property type="match status" value="1"/>
</dbReference>
<dbReference type="GO" id="GO:0003700">
    <property type="term" value="F:DNA-binding transcription factor activity"/>
    <property type="evidence" value="ECO:0007669"/>
    <property type="project" value="InterPro"/>
</dbReference>
<dbReference type="InterPro" id="IPR002818">
    <property type="entry name" value="DJ-1/PfpI"/>
</dbReference>
<evidence type="ECO:0000313" key="5">
    <source>
        <dbReference type="EMBL" id="TCU11227.1"/>
    </source>
</evidence>
<dbReference type="InterPro" id="IPR018060">
    <property type="entry name" value="HTH_AraC"/>
</dbReference>
<evidence type="ECO:0000259" key="4">
    <source>
        <dbReference type="PROSITE" id="PS01124"/>
    </source>
</evidence>
<dbReference type="PROSITE" id="PS00041">
    <property type="entry name" value="HTH_ARAC_FAMILY_1"/>
    <property type="match status" value="1"/>
</dbReference>
<keyword evidence="3" id="KW-0804">Transcription</keyword>
<dbReference type="InterPro" id="IPR009057">
    <property type="entry name" value="Homeodomain-like_sf"/>
</dbReference>
<proteinExistence type="predicted"/>
<dbReference type="PANTHER" id="PTHR43130:SF3">
    <property type="entry name" value="HTH-TYPE TRANSCRIPTIONAL REGULATOR RV1931C"/>
    <property type="match status" value="1"/>
</dbReference>
<dbReference type="PANTHER" id="PTHR43130">
    <property type="entry name" value="ARAC-FAMILY TRANSCRIPTIONAL REGULATOR"/>
    <property type="match status" value="1"/>
</dbReference>
<dbReference type="EMBL" id="SMBH01000018">
    <property type="protein sequence ID" value="TCU11227.1"/>
    <property type="molecule type" value="Genomic_DNA"/>
</dbReference>
<dbReference type="Pfam" id="PF01965">
    <property type="entry name" value="DJ-1_PfpI"/>
    <property type="match status" value="1"/>
</dbReference>
<dbReference type="InterPro" id="IPR018062">
    <property type="entry name" value="HTH_AraC-typ_CS"/>
</dbReference>
<dbReference type="SUPFAM" id="SSF46689">
    <property type="entry name" value="Homeodomain-like"/>
    <property type="match status" value="1"/>
</dbReference>
<dbReference type="Pfam" id="PF12833">
    <property type="entry name" value="HTH_18"/>
    <property type="match status" value="1"/>
</dbReference>
<keyword evidence="1" id="KW-0805">Transcription regulation</keyword>
<dbReference type="InterPro" id="IPR029062">
    <property type="entry name" value="Class_I_gatase-like"/>
</dbReference>
<keyword evidence="2" id="KW-0238">DNA-binding</keyword>
<feature type="domain" description="HTH araC/xylS-type" evidence="4">
    <location>
        <begin position="244"/>
        <end position="342"/>
    </location>
</feature>
<dbReference type="GO" id="GO:0043565">
    <property type="term" value="F:sequence-specific DNA binding"/>
    <property type="evidence" value="ECO:0007669"/>
    <property type="project" value="InterPro"/>
</dbReference>
<dbReference type="Gene3D" id="1.10.10.60">
    <property type="entry name" value="Homeodomain-like"/>
    <property type="match status" value="2"/>
</dbReference>
<dbReference type="InterPro" id="IPR020449">
    <property type="entry name" value="Tscrpt_reg_AraC-type_HTH"/>
</dbReference>
<dbReference type="PRINTS" id="PR00032">
    <property type="entry name" value="HTHARAC"/>
</dbReference>
<name>A0A4R3PWG9_RHISU</name>
<organism evidence="5 6">
    <name type="scientific">Rhizobium sullae</name>
    <name type="common">Rhizobium hedysari</name>
    <dbReference type="NCBI Taxonomy" id="50338"/>
    <lineage>
        <taxon>Bacteria</taxon>
        <taxon>Pseudomonadati</taxon>
        <taxon>Pseudomonadota</taxon>
        <taxon>Alphaproteobacteria</taxon>
        <taxon>Hyphomicrobiales</taxon>
        <taxon>Rhizobiaceae</taxon>
        <taxon>Rhizobium/Agrobacterium group</taxon>
        <taxon>Rhizobium</taxon>
    </lineage>
</organism>
<protein>
    <submittedName>
        <fullName evidence="5">AraC family transcriptional regulator with amidase-like domain</fullName>
    </submittedName>
</protein>
<evidence type="ECO:0000313" key="6">
    <source>
        <dbReference type="Proteomes" id="UP000294576"/>
    </source>
</evidence>
<gene>
    <name evidence="5" type="ORF">EV132_11897</name>
</gene>
<evidence type="ECO:0000256" key="1">
    <source>
        <dbReference type="ARBA" id="ARBA00023015"/>
    </source>
</evidence>
<dbReference type="PROSITE" id="PS01124">
    <property type="entry name" value="HTH_ARAC_FAMILY_2"/>
    <property type="match status" value="1"/>
</dbReference>
<dbReference type="Proteomes" id="UP000294576">
    <property type="component" value="Unassembled WGS sequence"/>
</dbReference>
<reference evidence="5 6" key="1">
    <citation type="submission" date="2019-03" db="EMBL/GenBank/DDBJ databases">
        <title>Genomic Encyclopedia of Type Strains, Phase IV (KMG-V): Genome sequencing to study the core and pangenomes of soil and plant-associated prokaryotes.</title>
        <authorList>
            <person name="Whitman W."/>
        </authorList>
    </citation>
    <scope>NUCLEOTIDE SEQUENCE [LARGE SCALE GENOMIC DNA]</scope>
    <source>
        <strain evidence="5 6">Hc14</strain>
    </source>
</reference>
<accession>A0A4R3PWG9</accession>
<dbReference type="SUPFAM" id="SSF52317">
    <property type="entry name" value="Class I glutamine amidotransferase-like"/>
    <property type="match status" value="1"/>
</dbReference>
<dbReference type="SMART" id="SM00342">
    <property type="entry name" value="HTH_ARAC"/>
    <property type="match status" value="1"/>
</dbReference>
<evidence type="ECO:0000256" key="2">
    <source>
        <dbReference type="ARBA" id="ARBA00023125"/>
    </source>
</evidence>
<comment type="caution">
    <text evidence="5">The sequence shown here is derived from an EMBL/GenBank/DDBJ whole genome shotgun (WGS) entry which is preliminary data.</text>
</comment>
<sequence length="362" mass="40272">MAAMEPIKPHSASAKRPLRVSIVTFPECDPSILYGIFDTLWIAGANWKSNSNEPISQVLFSPRLVAADPGPLTLITGVTIMPQATVDDIDETDYVLVPNVVVDTPETIRALDRRLLDWIVRMHRQGAQLLAACGGSIVLAEAGLLDGQSATTHWMYAPLFRSQYPNVDLKEERILVQTGAGHSIVCSGGASSWQDLTLYLVARHAGTAEAIRISKLFLYQWHRDGQLPYASMIANVSHGDAIIEKCQDYAPHHYQSGEIVAELLQLSGLPKRSFDRRFKKATGYSPLEYVQWLRVEEAKQMLELEDRPIEEIAFEVGYSDLASFRRLFRKIAGLTPGEYRRRFRLPANVEAAIRAASAATPL</sequence>
<evidence type="ECO:0000256" key="3">
    <source>
        <dbReference type="ARBA" id="ARBA00023163"/>
    </source>
</evidence>
<dbReference type="AlphaFoldDB" id="A0A4R3PWG9"/>
<dbReference type="InterPro" id="IPR052158">
    <property type="entry name" value="INH-QAR"/>
</dbReference>